<protein>
    <submittedName>
        <fullName evidence="1">Uncharacterized protein</fullName>
    </submittedName>
</protein>
<gene>
    <name evidence="1" type="ORF">EYF80_063712</name>
</gene>
<evidence type="ECO:0000313" key="2">
    <source>
        <dbReference type="Proteomes" id="UP000314294"/>
    </source>
</evidence>
<comment type="caution">
    <text evidence="1">The sequence shown here is derived from an EMBL/GenBank/DDBJ whole genome shotgun (WGS) entry which is preliminary data.</text>
</comment>
<dbReference type="EMBL" id="SRLO01010867">
    <property type="protein sequence ID" value="TNN26151.1"/>
    <property type="molecule type" value="Genomic_DNA"/>
</dbReference>
<dbReference type="Proteomes" id="UP000314294">
    <property type="component" value="Unassembled WGS sequence"/>
</dbReference>
<name>A0A4Z2EBM2_9TELE</name>
<evidence type="ECO:0000313" key="1">
    <source>
        <dbReference type="EMBL" id="TNN26151.1"/>
    </source>
</evidence>
<sequence>MMSSVSVDRGSRDLDDDIIELQPCVVDKEMRRGPGCVSCGYGAGRGVGPSQRWVEAGFTCWRRGSPGGGGAHLVEAGFNRWRRGSPGGGGAQGDTDAVRMTSFSLDSLLFTGRLSYL</sequence>
<organism evidence="1 2">
    <name type="scientific">Liparis tanakae</name>
    <name type="common">Tanaka's snailfish</name>
    <dbReference type="NCBI Taxonomy" id="230148"/>
    <lineage>
        <taxon>Eukaryota</taxon>
        <taxon>Metazoa</taxon>
        <taxon>Chordata</taxon>
        <taxon>Craniata</taxon>
        <taxon>Vertebrata</taxon>
        <taxon>Euteleostomi</taxon>
        <taxon>Actinopterygii</taxon>
        <taxon>Neopterygii</taxon>
        <taxon>Teleostei</taxon>
        <taxon>Neoteleostei</taxon>
        <taxon>Acanthomorphata</taxon>
        <taxon>Eupercaria</taxon>
        <taxon>Perciformes</taxon>
        <taxon>Cottioidei</taxon>
        <taxon>Cottales</taxon>
        <taxon>Liparidae</taxon>
        <taxon>Liparis</taxon>
    </lineage>
</organism>
<proteinExistence type="predicted"/>
<reference evidence="1 2" key="1">
    <citation type="submission" date="2019-03" db="EMBL/GenBank/DDBJ databases">
        <title>First draft genome of Liparis tanakae, snailfish: a comprehensive survey of snailfish specific genes.</title>
        <authorList>
            <person name="Kim W."/>
            <person name="Song I."/>
            <person name="Jeong J.-H."/>
            <person name="Kim D."/>
            <person name="Kim S."/>
            <person name="Ryu S."/>
            <person name="Song J.Y."/>
            <person name="Lee S.K."/>
        </authorList>
    </citation>
    <scope>NUCLEOTIDE SEQUENCE [LARGE SCALE GENOMIC DNA]</scope>
    <source>
        <tissue evidence="1">Muscle</tissue>
    </source>
</reference>
<dbReference type="AlphaFoldDB" id="A0A4Z2EBM2"/>
<keyword evidence="2" id="KW-1185">Reference proteome</keyword>
<accession>A0A4Z2EBM2</accession>